<dbReference type="GO" id="GO:0060090">
    <property type="term" value="F:molecular adaptor activity"/>
    <property type="evidence" value="ECO:0007669"/>
    <property type="project" value="TreeGrafter"/>
</dbReference>
<feature type="compositionally biased region" description="Polar residues" evidence="8">
    <location>
        <begin position="1888"/>
        <end position="1899"/>
    </location>
</feature>
<reference evidence="12" key="1">
    <citation type="submission" date="2025-08" db="UniProtKB">
        <authorList>
            <consortium name="RefSeq"/>
        </authorList>
    </citation>
    <scope>IDENTIFICATION</scope>
    <source>
        <tissue evidence="12">Muscle</tissue>
    </source>
</reference>
<comment type="subcellular location">
    <subcellularLocation>
        <location evidence="1">Cytoplasm</location>
        <location evidence="1">Cytoskeleton</location>
    </subcellularLocation>
    <subcellularLocation>
        <location evidence="2">Golgi apparatus</location>
    </subcellularLocation>
</comment>
<dbReference type="SMR" id="A0A9Q9ZAA9"/>
<feature type="compositionally biased region" description="Polar residues" evidence="8">
    <location>
        <begin position="567"/>
        <end position="584"/>
    </location>
</feature>
<feature type="region of interest" description="Disordered" evidence="8">
    <location>
        <begin position="1872"/>
        <end position="1903"/>
    </location>
</feature>
<dbReference type="InterPro" id="IPR012943">
    <property type="entry name" value="Cnn_1N"/>
</dbReference>
<accession>A0A9Q9ZAA9</accession>
<feature type="region of interest" description="Disordered" evidence="8">
    <location>
        <begin position="515"/>
        <end position="603"/>
    </location>
</feature>
<evidence type="ECO:0000256" key="1">
    <source>
        <dbReference type="ARBA" id="ARBA00004245"/>
    </source>
</evidence>
<feature type="coiled-coil region" evidence="7">
    <location>
        <begin position="225"/>
        <end position="273"/>
    </location>
</feature>
<feature type="domain" description="Centrosomin N-terminal motif 1" evidence="9">
    <location>
        <begin position="43"/>
        <end position="112"/>
    </location>
</feature>
<dbReference type="RefSeq" id="XP_042634265.1">
    <property type="nucleotide sequence ID" value="XM_042778331.1"/>
</dbReference>
<feature type="coiled-coil region" evidence="7">
    <location>
        <begin position="1233"/>
        <end position="1283"/>
    </location>
</feature>
<dbReference type="Proteomes" id="UP001155660">
    <property type="component" value="Chromosome A20"/>
</dbReference>
<feature type="compositionally biased region" description="Polar residues" evidence="8">
    <location>
        <begin position="516"/>
        <end position="527"/>
    </location>
</feature>
<evidence type="ECO:0000259" key="10">
    <source>
        <dbReference type="Pfam" id="PF18615"/>
    </source>
</evidence>
<keyword evidence="5" id="KW-0333">Golgi apparatus</keyword>
<dbReference type="KEGG" id="ccar:109066150"/>
<evidence type="ECO:0000259" key="11">
    <source>
        <dbReference type="Pfam" id="PF23246"/>
    </source>
</evidence>
<evidence type="ECO:0000313" key="12">
    <source>
        <dbReference type="RefSeq" id="XP_042634265.1"/>
    </source>
</evidence>
<dbReference type="PANTHER" id="PTHR46501">
    <property type="entry name" value="MYOMEGALIN"/>
    <property type="match status" value="1"/>
</dbReference>
<feature type="region of interest" description="Disordered" evidence="8">
    <location>
        <begin position="2057"/>
        <end position="2076"/>
    </location>
</feature>
<dbReference type="OrthoDB" id="10255000at2759"/>
<feature type="compositionally biased region" description="Polar residues" evidence="8">
    <location>
        <begin position="1807"/>
        <end position="1843"/>
    </location>
</feature>
<proteinExistence type="predicted"/>
<protein>
    <submittedName>
        <fullName evidence="12">LOW QUALITY PROTEIN: myomegalin-like</fullName>
    </submittedName>
</protein>
<dbReference type="InterPro" id="IPR056273">
    <property type="entry name" value="CDK5RAP2_MYOME_CC"/>
</dbReference>
<dbReference type="GO" id="GO:1903358">
    <property type="term" value="P:regulation of Golgi organization"/>
    <property type="evidence" value="ECO:0007669"/>
    <property type="project" value="TreeGrafter"/>
</dbReference>
<organism evidence="12">
    <name type="scientific">Cyprinus carpio</name>
    <name type="common">Common carp</name>
    <dbReference type="NCBI Taxonomy" id="7962"/>
    <lineage>
        <taxon>Eukaryota</taxon>
        <taxon>Metazoa</taxon>
        <taxon>Chordata</taxon>
        <taxon>Craniata</taxon>
        <taxon>Vertebrata</taxon>
        <taxon>Euteleostomi</taxon>
        <taxon>Actinopterygii</taxon>
        <taxon>Neopterygii</taxon>
        <taxon>Teleostei</taxon>
        <taxon>Ostariophysi</taxon>
        <taxon>Cypriniformes</taxon>
        <taxon>Cyprinidae</taxon>
        <taxon>Cyprininae</taxon>
        <taxon>Cyprinus</taxon>
    </lineage>
</organism>
<feature type="coiled-coil region" evidence="7">
    <location>
        <begin position="44"/>
        <end position="169"/>
    </location>
</feature>
<evidence type="ECO:0000256" key="5">
    <source>
        <dbReference type="ARBA" id="ARBA00023034"/>
    </source>
</evidence>
<dbReference type="Pfam" id="PF23246">
    <property type="entry name" value="CC_CDK5RAP2"/>
    <property type="match status" value="1"/>
</dbReference>
<feature type="coiled-coil region" evidence="7">
    <location>
        <begin position="2080"/>
        <end position="2242"/>
    </location>
</feature>
<feature type="coiled-coil region" evidence="7">
    <location>
        <begin position="856"/>
        <end position="1028"/>
    </location>
</feature>
<feature type="compositionally biased region" description="Polar residues" evidence="8">
    <location>
        <begin position="2062"/>
        <end position="2075"/>
    </location>
</feature>
<feature type="region of interest" description="Disordered" evidence="8">
    <location>
        <begin position="1620"/>
        <end position="1657"/>
    </location>
</feature>
<sequence length="2608" mass="296141">MSGFLYRGRHYNGHKAAWPKSMINMGDSSSADAEKSSVLQMHSLREFEQHLNDLKKENFSLKLRIYFLEERFQQKFDDSSSENVHRRNIELKVEVESLKQELQERQEQLDNALTTAEGLTNQNEVEVQRRCEERQQEIGHMQEILETKIQLLQEEAQLARSEAEKMASLADSESQRCLALERRMMMEMQGGNESLSVMAQHEEMAKKDRLIEELNETLCRREQEAADLSAQRDAVTVKLNQLEEQVQNLNISLQQKEKDEQTLREELAQGKSNTEQEMQVRLIFSIYMFSQVIFFKYMHVIYTELLLLFRILRPMKDVCRICARELYGNQRRWIFHPTAKLSLQVLLSYALGREMTRDGRGEFACSKCAFMLDRMYRFDTVIARVEALSIERMQKLLLEKDRLRQCIGGLYRKNNADDFGVDSGAADSSVVDFSRLAEAEYNALLQEDLAYSVYESWAEHGTQEQAQDHQCLVHQCHVAADATLGPRPRKCKGCAALRVSDSDYEAVCKVPRKVSRSTSCGPSTRYSGSVLDSAEETIPTTPPPETEPDENNQSRQPSDPEPVFESPASSVESLDTAVDVTQESYPKVHPNTVQGESEEERSAIKMPSSVCGIDMALSLLKSFEYHPLQSHRGSRIPVLLKPVTTPMGSSYPLLQVPPIGVECPNFPHLPDAPSSIQQELQLELAEMEELWLDDYVQCKPLGLQKIKQHPLHSSNLCQLAEYENAACQCVSELQKTQQQLQSLQTKIRESEGSNKKLQQRLGDMESELRSLREAACGQERTIQTLSDSLNTKDCEVTISTSSEEQKKLLHSLTQQNNHYQLQQQQQVSGVAPSHLQADVLDLQGSLFSAQLELQGLQRAQKHGQRQEEDLARANQRLQADLQRALQHHQETERHNQDLQAALEKARFEVQQMEEKWRDEWKQREKEVEERKKTIRELKTSLEHKERLIEDYSEPVDRQKEPAGSRDNLIHKLKQRIRERDRALERVIDEKFTCMEVKEDEVRKLQLLLREKERDLEKLRCVLSNNEETITSLELLLRGKGLELEQVCEAWHNAQSVQREKEESHVRSLRERDTLISQLQTSLHTRTKEAEEMTAVLFSKVSVGSNEVAEELKSRLQLKEHLFQELLSDRSRQTQEHHSQVQDLLNTISAREQYIRDSAVRVGQVMAEQTARLQELRRQLGSANPKLTEADTQTLQDELQLTLRREREAQNQLTALHVTLASHQDQLKTQASDIEALSRTVSIKEEIIKDLQMQLVDPSDLSLVEQLTQELQMLREKVQHQDATCINHKQAILDPLVCMETGHAAKSHADFGGFTSDDEEEDDEDCNTEFADSAEEEERSKLTAQSLVNVQSCDQHRGLKGCQHAVAEGPGLAEVKLLVEQKRAVERELMELKSQLEKAGFSSLSQMRNAFFTLCSENEELKIMVTGRKPQNDGQKSTSDGQSYGQLMDAVGVKPNEREPMCDKRVRLKSDLEQVQQESREIQERLMVSEATVQAQAEQLKDYRELLTETSVQQDNKQVQVDIQDLGYETCGRSENEAEREETSSPEFDDLELCTSLSYHDGGSQWWGGPSSLNSGKTEPDVTYLQQLVEDLRGQLSQSQALIRSLQAQTRDHTPVSTLRKVSWGLDNSEAQSTAEEDEGWQSSDGFGSLPRQPKQDRELQELVSRVTSLEEQLRKGKGHSEDGKAENWQGKFDTLIQAQARELSHLRQRMREGRGVCHILTQHLGDTTKAFEELLRSNDIDYYMGQSFRDQLSQSISLAQRVSTKISGRDHSEVPDDKSGHELLAIRLSKELQQKDKLIESLRSRLDQQQPRSDTPTSSHALSVATDQSDRTSFVSDGHGSTNEDLELCSKLDAASEYGQEEAARIATDSFDHRSPASLHPSNPPPITSSYRHQSSKTCPSMHCTPRRPMETQAQTGLSTVPLSSSISFSTSLHCPEISSPPVFDPQTQPLRTHHHYGGGFSLAEVHQELQMLQRQLGNSELASECYHGPQIKPLPAFPLGSHTQPDHNSSHPLSHHAYEQSPFSSQHTSPAMKSGTSLLESSAMWDMMYGPRPLRPGTYGDVSSGSSGYQSGHTGTDLMEEHLREIRTLRRRLEDSIQTNDRLRHQLEERLASSGRNGGGAPTNIYIQGLDSVSQLSNEIQALKEKNYTLQKQLQQARTEGSKEMERLREAVLSGRGQLKQAELEADRWADQCRRLQAQNREQTQAVLQLKQEKQNSMDNITRLQHEVNVLQQQLSESQCLVHTLQCELQVYQRVCGTTESNTGSGLSLTFDLREQESNMHLLERQLRQRLDQCMPRPSARKQFFHGETTNQSLAYHDLNSHVYGWGSSAPVKQVCPQSSAGDSSKSGAEALEVEAPDGSFACKTGRHMIGHVDDFNALQQQLLEGKVVIRKMEAALKSSTESPNLPDGYMRNLHTSTKTLKQILDETSSLLKIFWRASLPSTETSAQQLKKEQSLRKEVFTLRRKLSDQEQLLRDTMENLRTSSRTKDSMEQFIVNQLSRTRDVLKQARSNLEKNELKIASLGCTPLPSSFYSVSSTPSWSDRGEVSGASLQHASSLGWNFVTPQAQDQHKSVTASWLAQGRDRQRLFQVSCRTDSRRSAAVSPSF</sequence>
<evidence type="ECO:0000256" key="2">
    <source>
        <dbReference type="ARBA" id="ARBA00004555"/>
    </source>
</evidence>
<dbReference type="InterPro" id="IPR052593">
    <property type="entry name" value="MT-associated_AKAP9-binding"/>
</dbReference>
<dbReference type="Pfam" id="PF18615">
    <property type="entry name" value="SMYLE_N"/>
    <property type="match status" value="1"/>
</dbReference>
<keyword evidence="4" id="KW-0597">Phosphoprotein</keyword>
<feature type="domain" description="CDK5 regulatory subunit-associated protein 2/Myomegalin coiled coil" evidence="11">
    <location>
        <begin position="1250"/>
        <end position="1286"/>
    </location>
</feature>
<feature type="coiled-coil region" evidence="7">
    <location>
        <begin position="733"/>
        <end position="774"/>
    </location>
</feature>
<dbReference type="GeneID" id="109066150"/>
<keyword evidence="6" id="KW-0206">Cytoskeleton</keyword>
<evidence type="ECO:0000256" key="6">
    <source>
        <dbReference type="ARBA" id="ARBA00023212"/>
    </source>
</evidence>
<gene>
    <name evidence="12" type="primary">LOC109066150</name>
</gene>
<keyword evidence="3" id="KW-0963">Cytoplasm</keyword>
<feature type="region of interest" description="Disordered" evidence="8">
    <location>
        <begin position="1804"/>
        <end position="1843"/>
    </location>
</feature>
<dbReference type="GO" id="GO:0007098">
    <property type="term" value="P:centrosome cycle"/>
    <property type="evidence" value="ECO:0007669"/>
    <property type="project" value="TreeGrafter"/>
</dbReference>
<evidence type="ECO:0000259" key="9">
    <source>
        <dbReference type="Pfam" id="PF07989"/>
    </source>
</evidence>
<dbReference type="PANTHER" id="PTHR46501:SF2">
    <property type="entry name" value="MYOMEGALIN"/>
    <property type="match status" value="1"/>
</dbReference>
<dbReference type="GO" id="GO:0005794">
    <property type="term" value="C:Golgi apparatus"/>
    <property type="evidence" value="ECO:0007669"/>
    <property type="project" value="UniProtKB-SubCell"/>
</dbReference>
<dbReference type="GO" id="GO:0005813">
    <property type="term" value="C:centrosome"/>
    <property type="evidence" value="ECO:0007669"/>
    <property type="project" value="TreeGrafter"/>
</dbReference>
<name>A0A9Q9ZAA9_CYPCA</name>
<evidence type="ECO:0000256" key="4">
    <source>
        <dbReference type="ARBA" id="ARBA00022553"/>
    </source>
</evidence>
<keyword evidence="7" id="KW-0175">Coiled coil</keyword>
<feature type="coiled-coil region" evidence="7">
    <location>
        <begin position="1464"/>
        <end position="1491"/>
    </location>
</feature>
<feature type="region of interest" description="Disordered" evidence="8">
    <location>
        <begin position="1997"/>
        <end position="2037"/>
    </location>
</feature>
<dbReference type="GO" id="GO:0090063">
    <property type="term" value="P:positive regulation of microtubule nucleation"/>
    <property type="evidence" value="ECO:0007669"/>
    <property type="project" value="TreeGrafter"/>
</dbReference>
<feature type="compositionally biased region" description="Polar residues" evidence="8">
    <location>
        <begin position="2022"/>
        <end position="2037"/>
    </location>
</feature>
<dbReference type="Pfam" id="PF07989">
    <property type="entry name" value="Cnn_1N"/>
    <property type="match status" value="1"/>
</dbReference>
<evidence type="ECO:0000256" key="3">
    <source>
        <dbReference type="ARBA" id="ARBA00022490"/>
    </source>
</evidence>
<evidence type="ECO:0000256" key="8">
    <source>
        <dbReference type="SAM" id="MobiDB-lite"/>
    </source>
</evidence>
<dbReference type="InterPro" id="IPR040947">
    <property type="entry name" value="SMYLE_N"/>
</dbReference>
<evidence type="ECO:0000256" key="7">
    <source>
        <dbReference type="SAM" id="Coils"/>
    </source>
</evidence>
<feature type="domain" description="Short myomegalin-like EB1 binding protein N-terminal" evidence="10">
    <location>
        <begin position="430"/>
        <end position="688"/>
    </location>
</feature>